<reference evidence="2 3" key="1">
    <citation type="submission" date="2017-07" db="EMBL/GenBank/DDBJ databases">
        <authorList>
            <person name="Sun Z.S."/>
            <person name="Albrecht U."/>
            <person name="Echele G."/>
            <person name="Lee C.C."/>
        </authorList>
    </citation>
    <scope>NUCLEOTIDE SEQUENCE [LARGE SCALE GENOMIC DNA]</scope>
    <source>
        <strain evidence="2 3">CGMCC 1.12710</strain>
    </source>
</reference>
<dbReference type="OrthoDB" id="4725692at2"/>
<dbReference type="Gene3D" id="3.10.180.10">
    <property type="entry name" value="2,3-Dihydroxybiphenyl 1,2-Dioxygenase, domain 1"/>
    <property type="match status" value="1"/>
</dbReference>
<organism evidence="2 3">
    <name type="scientific">Amphiplicatus metriothermophilus</name>
    <dbReference type="NCBI Taxonomy" id="1519374"/>
    <lineage>
        <taxon>Bacteria</taxon>
        <taxon>Pseudomonadati</taxon>
        <taxon>Pseudomonadota</taxon>
        <taxon>Alphaproteobacteria</taxon>
        <taxon>Parvularculales</taxon>
        <taxon>Parvularculaceae</taxon>
        <taxon>Amphiplicatus</taxon>
    </lineage>
</organism>
<dbReference type="Pfam" id="PF00903">
    <property type="entry name" value="Glyoxalase"/>
    <property type="match status" value="1"/>
</dbReference>
<keyword evidence="2" id="KW-0560">Oxidoreductase</keyword>
<feature type="domain" description="VOC" evidence="1">
    <location>
        <begin position="8"/>
        <end position="132"/>
    </location>
</feature>
<dbReference type="SUPFAM" id="SSF54593">
    <property type="entry name" value="Glyoxalase/Bleomycin resistance protein/Dihydroxybiphenyl dioxygenase"/>
    <property type="match status" value="1"/>
</dbReference>
<evidence type="ECO:0000259" key="1">
    <source>
        <dbReference type="PROSITE" id="PS51819"/>
    </source>
</evidence>
<proteinExistence type="predicted"/>
<dbReference type="PROSITE" id="PS51819">
    <property type="entry name" value="VOC"/>
    <property type="match status" value="1"/>
</dbReference>
<keyword evidence="2" id="KW-0223">Dioxygenase</keyword>
<evidence type="ECO:0000313" key="3">
    <source>
        <dbReference type="Proteomes" id="UP000198346"/>
    </source>
</evidence>
<dbReference type="InterPro" id="IPR029068">
    <property type="entry name" value="Glyas_Bleomycin-R_OHBP_Dase"/>
</dbReference>
<dbReference type="Proteomes" id="UP000198346">
    <property type="component" value="Unassembled WGS sequence"/>
</dbReference>
<evidence type="ECO:0000313" key="2">
    <source>
        <dbReference type="EMBL" id="SNT67587.1"/>
    </source>
</evidence>
<protein>
    <submittedName>
        <fullName evidence="2">Glyoxalase/Bleomycin resistance protein/Dioxygenase superfamily protein</fullName>
    </submittedName>
</protein>
<dbReference type="InterPro" id="IPR037523">
    <property type="entry name" value="VOC_core"/>
</dbReference>
<dbReference type="RefSeq" id="WP_089410619.1">
    <property type="nucleotide sequence ID" value="NZ_FZQA01000001.1"/>
</dbReference>
<dbReference type="EMBL" id="FZQA01000001">
    <property type="protein sequence ID" value="SNT67587.1"/>
    <property type="molecule type" value="Genomic_DNA"/>
</dbReference>
<sequence>MSAALTPRIEHANLVVTAIGPTLDFLTAAFPEWRVRGEGRDAWKGMARRWVHVGDDDFYVTLNDFGRGRQRDLDSDEPGLAHIGFVVDSIEDVVARLEKAGYEPSHWGPAHPFRRNVYFIDEEGLEFEFVEYLSDDPAEKNRYV</sequence>
<name>A0A239PIX9_9PROT</name>
<gene>
    <name evidence="2" type="ORF">SAMN06297382_0077</name>
</gene>
<dbReference type="GO" id="GO:0051213">
    <property type="term" value="F:dioxygenase activity"/>
    <property type="evidence" value="ECO:0007669"/>
    <property type="project" value="UniProtKB-KW"/>
</dbReference>
<accession>A0A239PIX9</accession>
<dbReference type="AlphaFoldDB" id="A0A239PIX9"/>
<keyword evidence="3" id="KW-1185">Reference proteome</keyword>
<dbReference type="InterPro" id="IPR004360">
    <property type="entry name" value="Glyas_Fos-R_dOase_dom"/>
</dbReference>